<feature type="domain" description="Ig-like" evidence="5">
    <location>
        <begin position="125"/>
        <end position="234"/>
    </location>
</feature>
<dbReference type="InterPro" id="IPR003599">
    <property type="entry name" value="Ig_sub"/>
</dbReference>
<feature type="signal peptide" evidence="4">
    <location>
        <begin position="1"/>
        <end position="27"/>
    </location>
</feature>
<dbReference type="EMBL" id="KK852904">
    <property type="protein sequence ID" value="KDR14027.1"/>
    <property type="molecule type" value="Genomic_DNA"/>
</dbReference>
<dbReference type="InterPro" id="IPR003961">
    <property type="entry name" value="FN3_dom"/>
</dbReference>
<dbReference type="PROSITE" id="PS50853">
    <property type="entry name" value="FN3"/>
    <property type="match status" value="2"/>
</dbReference>
<sequence length="675" mass="75354">MNASSGSRHALFLAVVLFLVRAGPVSSLLEEDKQATMLLARVGEHVVFNCPLDFPHDYVIPYILRWNKEGTLVFSSYDGGLQATEGYAGRVSLVSPESSYGEGSINLTNIRESDGGWYECSVFFPNRTPSTRPNGTWFHLSVEGGTLLTIPPMNQTILAGEPARFTCVSKDKDAVVTWYKDGVVLGNIPDLGNRVFTDNGSLTILPTDVTDPGEFSCVVRNSQGDTQTASAYLNVQYKAKVVKSVSEVYLPYGHSGILDCHFLSNPPLTNLRWEKDGFLFDPYNVPEVFYHKNGSLFFAKVNESHSGRYTCTPMNSLGTEGPSPPMNVIVQRPPMFTIVPHNLYLGKPGETLEIPCDAVDGNDNHKPKIAWLRKDSLTLPLDRIKMQNGNLTIRNLKDSDRGLYQCVASNEAATISSETEIMIDNVAPRAPYNLSVSSTENSVTLKWVPGFERPKVEYSIWYRAADTPEWRTTKVPNHGMNEKTLLNLSPGRLYEFMVLSQDRHGDGMFSKAIRIHTKGSRASNTSTYESTPLGQFQQIGPPRNVSVRLVVDGYLVTWQPPEFGGNELRAYRVQWTHASREYICSSAETQDTSFLVPSLEEDKTYFFEVLAVSHNDYEAKSSQYALHIPGYRQIRAVAVGVAVGFAFLLVAAGGTWYMHRLYVKRLRHEEKDEAY</sequence>
<evidence type="ECO:0000256" key="1">
    <source>
        <dbReference type="ARBA" id="ARBA00022737"/>
    </source>
</evidence>
<feature type="domain" description="Ig-like" evidence="5">
    <location>
        <begin position="239"/>
        <end position="329"/>
    </location>
</feature>
<keyword evidence="3" id="KW-0472">Membrane</keyword>
<keyword evidence="1" id="KW-0677">Repeat</keyword>
<dbReference type="PROSITE" id="PS50835">
    <property type="entry name" value="IG_LIKE"/>
    <property type="match status" value="4"/>
</dbReference>
<dbReference type="CDD" id="cd00063">
    <property type="entry name" value="FN3"/>
    <property type="match status" value="2"/>
</dbReference>
<dbReference type="InterPro" id="IPR013106">
    <property type="entry name" value="Ig_V-set"/>
</dbReference>
<dbReference type="SUPFAM" id="SSF49265">
    <property type="entry name" value="Fibronectin type III"/>
    <property type="match status" value="1"/>
</dbReference>
<name>A0A067QVF2_ZOONE</name>
<dbReference type="CDD" id="cd00096">
    <property type="entry name" value="Ig"/>
    <property type="match status" value="2"/>
</dbReference>
<dbReference type="Pfam" id="PF07686">
    <property type="entry name" value="V-set"/>
    <property type="match status" value="1"/>
</dbReference>
<dbReference type="SUPFAM" id="SSF48726">
    <property type="entry name" value="Immunoglobulin"/>
    <property type="match status" value="4"/>
</dbReference>
<keyword evidence="3" id="KW-1133">Transmembrane helix</keyword>
<reference evidence="7 8" key="1">
    <citation type="journal article" date="2014" name="Nat. Commun.">
        <title>Molecular traces of alternative social organization in a termite genome.</title>
        <authorList>
            <person name="Terrapon N."/>
            <person name="Li C."/>
            <person name="Robertson H.M."/>
            <person name="Ji L."/>
            <person name="Meng X."/>
            <person name="Booth W."/>
            <person name="Chen Z."/>
            <person name="Childers C.P."/>
            <person name="Glastad K.M."/>
            <person name="Gokhale K."/>
            <person name="Gowin J."/>
            <person name="Gronenberg W."/>
            <person name="Hermansen R.A."/>
            <person name="Hu H."/>
            <person name="Hunt B.G."/>
            <person name="Huylmans A.K."/>
            <person name="Khalil S.M."/>
            <person name="Mitchell R.D."/>
            <person name="Munoz-Torres M.C."/>
            <person name="Mustard J.A."/>
            <person name="Pan H."/>
            <person name="Reese J.T."/>
            <person name="Scharf M.E."/>
            <person name="Sun F."/>
            <person name="Vogel H."/>
            <person name="Xiao J."/>
            <person name="Yang W."/>
            <person name="Yang Z."/>
            <person name="Yang Z."/>
            <person name="Zhou J."/>
            <person name="Zhu J."/>
            <person name="Brent C.S."/>
            <person name="Elsik C.G."/>
            <person name="Goodisman M.A."/>
            <person name="Liberles D.A."/>
            <person name="Roe R.M."/>
            <person name="Vargo E.L."/>
            <person name="Vilcinskas A."/>
            <person name="Wang J."/>
            <person name="Bornberg-Bauer E."/>
            <person name="Korb J."/>
            <person name="Zhang G."/>
            <person name="Liebig J."/>
        </authorList>
    </citation>
    <scope>NUCLEOTIDE SEQUENCE [LARGE SCALE GENOMIC DNA]</scope>
    <source>
        <tissue evidence="7">Whole organism</tissue>
    </source>
</reference>
<dbReference type="FunCoup" id="A0A067QVF2">
    <property type="interactions" value="59"/>
</dbReference>
<dbReference type="InterPro" id="IPR003598">
    <property type="entry name" value="Ig_sub2"/>
</dbReference>
<dbReference type="SMART" id="SM00409">
    <property type="entry name" value="IG"/>
    <property type="match status" value="4"/>
</dbReference>
<dbReference type="eggNOG" id="KOG3510">
    <property type="taxonomic scope" value="Eukaryota"/>
</dbReference>
<dbReference type="InterPro" id="IPR013783">
    <property type="entry name" value="Ig-like_fold"/>
</dbReference>
<dbReference type="PANTHER" id="PTHR44170">
    <property type="entry name" value="PROTEIN SIDEKICK"/>
    <property type="match status" value="1"/>
</dbReference>
<feature type="domain" description="Fibronectin type-III" evidence="6">
    <location>
        <begin position="427"/>
        <end position="520"/>
    </location>
</feature>
<dbReference type="AlphaFoldDB" id="A0A067QVF2"/>
<accession>A0A067QVF2</accession>
<dbReference type="SMART" id="SM00408">
    <property type="entry name" value="IGc2"/>
    <property type="match status" value="4"/>
</dbReference>
<dbReference type="Pfam" id="PF13895">
    <property type="entry name" value="Ig_2"/>
    <property type="match status" value="1"/>
</dbReference>
<proteinExistence type="predicted"/>
<feature type="domain" description="Fibronectin type-III" evidence="6">
    <location>
        <begin position="541"/>
        <end position="631"/>
    </location>
</feature>
<dbReference type="InterPro" id="IPR036116">
    <property type="entry name" value="FN3_sf"/>
</dbReference>
<dbReference type="Proteomes" id="UP000027135">
    <property type="component" value="Unassembled WGS sequence"/>
</dbReference>
<dbReference type="InterPro" id="IPR036179">
    <property type="entry name" value="Ig-like_dom_sf"/>
</dbReference>
<dbReference type="InterPro" id="IPR007110">
    <property type="entry name" value="Ig-like_dom"/>
</dbReference>
<dbReference type="Pfam" id="PF13927">
    <property type="entry name" value="Ig_3"/>
    <property type="match status" value="2"/>
</dbReference>
<dbReference type="FunFam" id="2.60.40.10:FF:001149">
    <property type="entry name" value="Turtle, isoform H"/>
    <property type="match status" value="1"/>
</dbReference>
<dbReference type="OMA" id="IPYIVHW"/>
<evidence type="ECO:0000256" key="4">
    <source>
        <dbReference type="SAM" id="SignalP"/>
    </source>
</evidence>
<protein>
    <submittedName>
        <fullName evidence="7">Protein turtle</fullName>
    </submittedName>
</protein>
<evidence type="ECO:0000313" key="7">
    <source>
        <dbReference type="EMBL" id="KDR14027.1"/>
    </source>
</evidence>
<keyword evidence="2" id="KW-1015">Disulfide bond</keyword>
<dbReference type="STRING" id="136037.A0A067QVF2"/>
<evidence type="ECO:0000259" key="6">
    <source>
        <dbReference type="PROSITE" id="PS50853"/>
    </source>
</evidence>
<dbReference type="Gene3D" id="2.60.40.10">
    <property type="entry name" value="Immunoglobulins"/>
    <property type="match status" value="6"/>
</dbReference>
<feature type="domain" description="Ig-like" evidence="5">
    <location>
        <begin position="24"/>
        <end position="122"/>
    </location>
</feature>
<keyword evidence="8" id="KW-1185">Reference proteome</keyword>
<dbReference type="InParanoid" id="A0A067QVF2"/>
<organism evidence="7 8">
    <name type="scientific">Zootermopsis nevadensis</name>
    <name type="common">Dampwood termite</name>
    <dbReference type="NCBI Taxonomy" id="136037"/>
    <lineage>
        <taxon>Eukaryota</taxon>
        <taxon>Metazoa</taxon>
        <taxon>Ecdysozoa</taxon>
        <taxon>Arthropoda</taxon>
        <taxon>Hexapoda</taxon>
        <taxon>Insecta</taxon>
        <taxon>Pterygota</taxon>
        <taxon>Neoptera</taxon>
        <taxon>Polyneoptera</taxon>
        <taxon>Dictyoptera</taxon>
        <taxon>Blattodea</taxon>
        <taxon>Blattoidea</taxon>
        <taxon>Termitoidae</taxon>
        <taxon>Termopsidae</taxon>
        <taxon>Zootermopsis</taxon>
    </lineage>
</organism>
<evidence type="ECO:0000256" key="2">
    <source>
        <dbReference type="ARBA" id="ARBA00023157"/>
    </source>
</evidence>
<evidence type="ECO:0000259" key="5">
    <source>
        <dbReference type="PROSITE" id="PS50835"/>
    </source>
</evidence>
<dbReference type="Pfam" id="PF00041">
    <property type="entry name" value="fn3"/>
    <property type="match status" value="2"/>
</dbReference>
<dbReference type="OrthoDB" id="6234674at2759"/>
<dbReference type="GO" id="GO:0098609">
    <property type="term" value="P:cell-cell adhesion"/>
    <property type="evidence" value="ECO:0007669"/>
    <property type="project" value="TreeGrafter"/>
</dbReference>
<feature type="transmembrane region" description="Helical" evidence="3">
    <location>
        <begin position="636"/>
        <end position="658"/>
    </location>
</feature>
<keyword evidence="3" id="KW-0812">Transmembrane</keyword>
<dbReference type="PANTHER" id="PTHR44170:SF56">
    <property type="entry name" value="FIBRONECTIN TYPE-III DOMAIN-CONTAINING PROTEIN"/>
    <property type="match status" value="1"/>
</dbReference>
<evidence type="ECO:0000256" key="3">
    <source>
        <dbReference type="SAM" id="Phobius"/>
    </source>
</evidence>
<keyword evidence="4" id="KW-0732">Signal</keyword>
<dbReference type="SMART" id="SM00060">
    <property type="entry name" value="FN3"/>
    <property type="match status" value="2"/>
</dbReference>
<feature type="chain" id="PRO_5001644377" evidence="4">
    <location>
        <begin position="28"/>
        <end position="675"/>
    </location>
</feature>
<evidence type="ECO:0000313" key="8">
    <source>
        <dbReference type="Proteomes" id="UP000027135"/>
    </source>
</evidence>
<gene>
    <name evidence="7" type="ORF">L798_11687</name>
</gene>
<feature type="domain" description="Ig-like" evidence="5">
    <location>
        <begin position="334"/>
        <end position="422"/>
    </location>
</feature>